<dbReference type="EMBL" id="CAADRA010006229">
    <property type="protein sequence ID" value="VFT94374.1"/>
    <property type="molecule type" value="Genomic_DNA"/>
</dbReference>
<dbReference type="Gene3D" id="3.80.10.10">
    <property type="entry name" value="Ribonuclease Inhibitor"/>
    <property type="match status" value="1"/>
</dbReference>
<dbReference type="Pfam" id="PF13516">
    <property type="entry name" value="LRR_6"/>
    <property type="match status" value="1"/>
</dbReference>
<dbReference type="InterPro" id="IPR032675">
    <property type="entry name" value="LRR_dom_sf"/>
</dbReference>
<feature type="transmembrane region" description="Helical" evidence="3">
    <location>
        <begin position="252"/>
        <end position="274"/>
    </location>
</feature>
<evidence type="ECO:0000256" key="1">
    <source>
        <dbReference type="ARBA" id="ARBA00022614"/>
    </source>
</evidence>
<keyword evidence="3" id="KW-0812">Transmembrane</keyword>
<dbReference type="Proteomes" id="UP000332933">
    <property type="component" value="Unassembled WGS sequence"/>
</dbReference>
<evidence type="ECO:0000313" key="7">
    <source>
        <dbReference type="Proteomes" id="UP000332933"/>
    </source>
</evidence>
<keyword evidence="2" id="KW-0677">Repeat</keyword>
<dbReference type="PANTHER" id="PTHR45617:SF135">
    <property type="entry name" value="LEUCINE-RICH REPEAT-CONTAINING PROTEIN 66"/>
    <property type="match status" value="1"/>
</dbReference>
<keyword evidence="1" id="KW-0433">Leucine-rich repeat</keyword>
<feature type="chain" id="PRO_5036116363" evidence="4">
    <location>
        <begin position="22"/>
        <end position="331"/>
    </location>
</feature>
<dbReference type="AlphaFoldDB" id="A0A485L8D6"/>
<sequence>MVRRTWTLVAVFLATLAFVHAADSLLSPCPDLNGTRSHPTDVCLANGAIVTRVRATSSNDLCVSGQNIPSSRACLSTSTSDLSHNRIQDIPCTSPRMSLSATQPMTLNLSGNLINGSALLCLPSTVETLDLSYNRLTQIPLEFFLPLPWNLQSLKINGNDIRSIYIGRLPSTLTHLDLSENPRIQSIVVSAGVYALLTHPKFALKVGPFTAPKKPTESGCLQPPPRLQGIYVCVLVAPGTDSEDMLHTILGLMYQVVIPAIAFVLAGYLVKLAIMWSREQRELRAMGESRQTYLSSIYSEFRSPIQYRCSVDIASSPLESPQQDEVMDFRI</sequence>
<evidence type="ECO:0000313" key="5">
    <source>
        <dbReference type="EMBL" id="KAF0691085.1"/>
    </source>
</evidence>
<reference evidence="6 7" key="1">
    <citation type="submission" date="2019-03" db="EMBL/GenBank/DDBJ databases">
        <authorList>
            <person name="Gaulin E."/>
            <person name="Dumas B."/>
        </authorList>
    </citation>
    <scope>NUCLEOTIDE SEQUENCE [LARGE SCALE GENOMIC DNA]</scope>
    <source>
        <strain evidence="6">CBS 568.67</strain>
    </source>
</reference>
<proteinExistence type="predicted"/>
<dbReference type="PANTHER" id="PTHR45617">
    <property type="entry name" value="LEUCINE RICH REPEAT FAMILY PROTEIN"/>
    <property type="match status" value="1"/>
</dbReference>
<organism evidence="6 7">
    <name type="scientific">Aphanomyces stellatus</name>
    <dbReference type="NCBI Taxonomy" id="120398"/>
    <lineage>
        <taxon>Eukaryota</taxon>
        <taxon>Sar</taxon>
        <taxon>Stramenopiles</taxon>
        <taxon>Oomycota</taxon>
        <taxon>Saprolegniomycetes</taxon>
        <taxon>Saprolegniales</taxon>
        <taxon>Verrucalvaceae</taxon>
        <taxon>Aphanomyces</taxon>
    </lineage>
</organism>
<feature type="signal peptide" evidence="4">
    <location>
        <begin position="1"/>
        <end position="21"/>
    </location>
</feature>
<keyword evidence="3" id="KW-1133">Transmembrane helix</keyword>
<keyword evidence="4" id="KW-0732">Signal</keyword>
<dbReference type="EMBL" id="VJMH01006208">
    <property type="protein sequence ID" value="KAF0691085.1"/>
    <property type="molecule type" value="Genomic_DNA"/>
</dbReference>
<accession>A0A485L8D6</accession>
<dbReference type="InterPro" id="IPR001611">
    <property type="entry name" value="Leu-rich_rpt"/>
</dbReference>
<dbReference type="SUPFAM" id="SSF52075">
    <property type="entry name" value="Outer arm dynein light chain 1"/>
    <property type="match status" value="1"/>
</dbReference>
<evidence type="ECO:0000313" key="6">
    <source>
        <dbReference type="EMBL" id="VFT94374.1"/>
    </source>
</evidence>
<evidence type="ECO:0000256" key="4">
    <source>
        <dbReference type="SAM" id="SignalP"/>
    </source>
</evidence>
<dbReference type="OrthoDB" id="71548at2759"/>
<name>A0A485L8D6_9STRA</name>
<dbReference type="Pfam" id="PF00560">
    <property type="entry name" value="LRR_1"/>
    <property type="match status" value="1"/>
</dbReference>
<gene>
    <name evidence="6" type="primary">Aste57867_17623</name>
    <name evidence="5" type="ORF">As57867_017563</name>
    <name evidence="6" type="ORF">ASTE57867_17623</name>
</gene>
<evidence type="ECO:0000256" key="2">
    <source>
        <dbReference type="ARBA" id="ARBA00022737"/>
    </source>
</evidence>
<reference evidence="5" key="2">
    <citation type="submission" date="2019-06" db="EMBL/GenBank/DDBJ databases">
        <title>Genomics analysis of Aphanomyces spp. identifies a new class of oomycete effector associated with host adaptation.</title>
        <authorList>
            <person name="Gaulin E."/>
        </authorList>
    </citation>
    <scope>NUCLEOTIDE SEQUENCE</scope>
    <source>
        <strain evidence="5">CBS 578.67</strain>
    </source>
</reference>
<keyword evidence="3" id="KW-0472">Membrane</keyword>
<evidence type="ECO:0000256" key="3">
    <source>
        <dbReference type="SAM" id="Phobius"/>
    </source>
</evidence>
<dbReference type="PROSITE" id="PS51450">
    <property type="entry name" value="LRR"/>
    <property type="match status" value="1"/>
</dbReference>
<protein>
    <submittedName>
        <fullName evidence="6">Aste57867_17623 protein</fullName>
    </submittedName>
</protein>
<keyword evidence="7" id="KW-1185">Reference proteome</keyword>